<sequence length="79" mass="8788">MMIIGNVLAVEPEDSMEAHVRRYLAFRFAGHAIVDLRGQDEIWTARLHSAEAGDAVVTIKADLIEDDLYLAFDILDMAA</sequence>
<dbReference type="KEGG" id="pde:Pden_0387"/>
<evidence type="ECO:0000313" key="1">
    <source>
        <dbReference type="EMBL" id="ABL68501.1"/>
    </source>
</evidence>
<dbReference type="HOGENOM" id="CLU_2602839_0_0_5"/>
<dbReference type="STRING" id="318586.Pden_0387"/>
<proteinExistence type="predicted"/>
<dbReference type="EMBL" id="CP000489">
    <property type="protein sequence ID" value="ABL68501.1"/>
    <property type="molecule type" value="Genomic_DNA"/>
</dbReference>
<gene>
    <name evidence="1" type="ordered locus">Pden_0387</name>
</gene>
<dbReference type="AlphaFoldDB" id="A1AZ07"/>
<dbReference type="EnsemblBacteria" id="ABL68501">
    <property type="protein sequence ID" value="ABL68501"/>
    <property type="gene ID" value="Pden_0387"/>
</dbReference>
<dbReference type="GeneID" id="93451610"/>
<dbReference type="Proteomes" id="UP000000361">
    <property type="component" value="Chromosome 1"/>
</dbReference>
<keyword evidence="2" id="KW-1185">Reference proteome</keyword>
<dbReference type="OrthoDB" id="9872083at2"/>
<dbReference type="eggNOG" id="ENOG503147Z">
    <property type="taxonomic scope" value="Bacteria"/>
</dbReference>
<accession>A1AZ07</accession>
<name>A1AZ07_PARDP</name>
<dbReference type="RefSeq" id="WP_011746734.1">
    <property type="nucleotide sequence ID" value="NC_008686.1"/>
</dbReference>
<reference evidence="2" key="1">
    <citation type="submission" date="2006-12" db="EMBL/GenBank/DDBJ databases">
        <title>Complete sequence of chromosome 1 of Paracoccus denitrificans PD1222.</title>
        <authorList>
            <person name="Copeland A."/>
            <person name="Lucas S."/>
            <person name="Lapidus A."/>
            <person name="Barry K."/>
            <person name="Detter J.C."/>
            <person name="Glavina del Rio T."/>
            <person name="Hammon N."/>
            <person name="Israni S."/>
            <person name="Dalin E."/>
            <person name="Tice H."/>
            <person name="Pitluck S."/>
            <person name="Munk A.C."/>
            <person name="Brettin T."/>
            <person name="Bruce D."/>
            <person name="Han C."/>
            <person name="Tapia R."/>
            <person name="Gilna P."/>
            <person name="Schmutz J."/>
            <person name="Larimer F."/>
            <person name="Land M."/>
            <person name="Hauser L."/>
            <person name="Kyrpides N."/>
            <person name="Lykidis A."/>
            <person name="Spiro S."/>
            <person name="Richardson D.J."/>
            <person name="Moir J.W.B."/>
            <person name="Ferguson S.J."/>
            <person name="van Spanning R.J.M."/>
            <person name="Richardson P."/>
        </authorList>
    </citation>
    <scope>NUCLEOTIDE SEQUENCE [LARGE SCALE GENOMIC DNA]</scope>
    <source>
        <strain evidence="2">Pd 1222</strain>
    </source>
</reference>
<protein>
    <submittedName>
        <fullName evidence="1">Uncharacterized protein</fullName>
    </submittedName>
</protein>
<organism evidence="1 2">
    <name type="scientific">Paracoccus denitrificans (strain Pd 1222)</name>
    <dbReference type="NCBI Taxonomy" id="318586"/>
    <lineage>
        <taxon>Bacteria</taxon>
        <taxon>Pseudomonadati</taxon>
        <taxon>Pseudomonadota</taxon>
        <taxon>Alphaproteobacteria</taxon>
        <taxon>Rhodobacterales</taxon>
        <taxon>Paracoccaceae</taxon>
        <taxon>Paracoccus</taxon>
    </lineage>
</organism>
<evidence type="ECO:0000313" key="2">
    <source>
        <dbReference type="Proteomes" id="UP000000361"/>
    </source>
</evidence>